<keyword evidence="2 4" id="KW-0560">Oxidoreductase</keyword>
<gene>
    <name evidence="4" type="ORF">Salmuc_04041</name>
</gene>
<organism evidence="4 5">
    <name type="scientific">Salipiger mucosus DSM 16094</name>
    <dbReference type="NCBI Taxonomy" id="1123237"/>
    <lineage>
        <taxon>Bacteria</taxon>
        <taxon>Pseudomonadati</taxon>
        <taxon>Pseudomonadota</taxon>
        <taxon>Alphaproteobacteria</taxon>
        <taxon>Rhodobacterales</taxon>
        <taxon>Roseobacteraceae</taxon>
        <taxon>Salipiger</taxon>
    </lineage>
</organism>
<reference evidence="5" key="1">
    <citation type="journal article" date="2014" name="Stand. Genomic Sci.">
        <title>Genome sequence of the exopolysaccharide-producing Salipiger mucosus type strain (DSM 16094(T)), a moderately halophilic member of the Roseobacter clade.</title>
        <authorList>
            <person name="Riedel T."/>
            <person name="Spring S."/>
            <person name="Fiebig A."/>
            <person name="Petersen J."/>
            <person name="Kyrpides N.C."/>
            <person name="Goker M."/>
            <person name="Klenk H.P."/>
        </authorList>
    </citation>
    <scope>NUCLEOTIDE SEQUENCE [LARGE SCALE GENOMIC DNA]</scope>
    <source>
        <strain evidence="5">DSM 16094</strain>
    </source>
</reference>
<dbReference type="GO" id="GO:0004316">
    <property type="term" value="F:3-oxoacyl-[acyl-carrier-protein] reductase (NADPH) activity"/>
    <property type="evidence" value="ECO:0007669"/>
    <property type="project" value="UniProtKB-EC"/>
</dbReference>
<dbReference type="PRINTS" id="PR00080">
    <property type="entry name" value="SDRFAMILY"/>
</dbReference>
<dbReference type="GO" id="GO:0016020">
    <property type="term" value="C:membrane"/>
    <property type="evidence" value="ECO:0007669"/>
    <property type="project" value="TreeGrafter"/>
</dbReference>
<evidence type="ECO:0000313" key="5">
    <source>
        <dbReference type="Proteomes" id="UP000015347"/>
    </source>
</evidence>
<dbReference type="Pfam" id="PF00106">
    <property type="entry name" value="adh_short"/>
    <property type="match status" value="1"/>
</dbReference>
<dbReference type="SUPFAM" id="SSF51735">
    <property type="entry name" value="NAD(P)-binding Rossmann-fold domains"/>
    <property type="match status" value="1"/>
</dbReference>
<dbReference type="eggNOG" id="COG1028">
    <property type="taxonomic scope" value="Bacteria"/>
</dbReference>
<evidence type="ECO:0000256" key="3">
    <source>
        <dbReference type="RuleBase" id="RU000363"/>
    </source>
</evidence>
<evidence type="ECO:0000256" key="1">
    <source>
        <dbReference type="ARBA" id="ARBA00006484"/>
    </source>
</evidence>
<dbReference type="InterPro" id="IPR002347">
    <property type="entry name" value="SDR_fam"/>
</dbReference>
<dbReference type="STRING" id="1123237.Salmuc_04041"/>
<name>S9QLH0_9RHOB</name>
<protein>
    <submittedName>
        <fullName evidence="4">3-oxoacyl-[acyl-carrier protein] reductase</fullName>
        <ecNumber evidence="4">1.1.1.100</ecNumber>
    </submittedName>
</protein>
<dbReference type="AlphaFoldDB" id="S9QLH0"/>
<dbReference type="Proteomes" id="UP000015347">
    <property type="component" value="Unassembled WGS sequence"/>
</dbReference>
<keyword evidence="5" id="KW-1185">Reference proteome</keyword>
<dbReference type="Gene3D" id="3.40.50.720">
    <property type="entry name" value="NAD(P)-binding Rossmann-like Domain"/>
    <property type="match status" value="1"/>
</dbReference>
<accession>S9QLH0</accession>
<dbReference type="PANTHER" id="PTHR44196:SF1">
    <property type="entry name" value="DEHYDROGENASE_REDUCTASE SDR FAMILY MEMBER 7B"/>
    <property type="match status" value="1"/>
</dbReference>
<dbReference type="EC" id="1.1.1.100" evidence="4"/>
<dbReference type="CDD" id="cd05233">
    <property type="entry name" value="SDR_c"/>
    <property type="match status" value="1"/>
</dbReference>
<dbReference type="InterPro" id="IPR036291">
    <property type="entry name" value="NAD(P)-bd_dom_sf"/>
</dbReference>
<dbReference type="HOGENOM" id="CLU_010194_2_10_5"/>
<proteinExistence type="inferred from homology"/>
<dbReference type="PRINTS" id="PR00081">
    <property type="entry name" value="GDHRDH"/>
</dbReference>
<dbReference type="EMBL" id="APVH01000023">
    <property type="protein sequence ID" value="EPX82316.1"/>
    <property type="molecule type" value="Genomic_DNA"/>
</dbReference>
<dbReference type="RefSeq" id="WP_020040558.1">
    <property type="nucleotide sequence ID" value="NZ_KE557275.1"/>
</dbReference>
<comment type="similarity">
    <text evidence="1 3">Belongs to the short-chain dehydrogenases/reductases (SDR) family.</text>
</comment>
<evidence type="ECO:0000256" key="2">
    <source>
        <dbReference type="ARBA" id="ARBA00023002"/>
    </source>
</evidence>
<dbReference type="OrthoDB" id="8280747at2"/>
<sequence>MTRLKPQDGIAVVTGAGGGLGRALALGLAREGFEVVGLGRRAEALQETAAEAAEGRFHAWPLDVADPAAVDRAFEEIRAKHGPVALLINNAAVYPRRDILDESGTSFMQTVAVNLGGTVACTRAALEDMCETGRGRILNVATFADLNPLPASSAYSVSKGAARIWTRALIADLADRFPEIVIGDWMPGMLRTGMGVPDGLAPETAAAWGVELALRMDPALTGAVFEMDTEVLPPRGLKSKLKDTLLLRRRKPRRL</sequence>
<comment type="caution">
    <text evidence="4">The sequence shown here is derived from an EMBL/GenBank/DDBJ whole genome shotgun (WGS) entry which is preliminary data.</text>
</comment>
<dbReference type="PANTHER" id="PTHR44196">
    <property type="entry name" value="DEHYDROGENASE/REDUCTASE SDR FAMILY MEMBER 7B"/>
    <property type="match status" value="1"/>
</dbReference>
<evidence type="ECO:0000313" key="4">
    <source>
        <dbReference type="EMBL" id="EPX82316.1"/>
    </source>
</evidence>